<evidence type="ECO:0000313" key="2">
    <source>
        <dbReference type="Proteomes" id="UP001377337"/>
    </source>
</evidence>
<organism evidence="1 2">
    <name type="scientific">Metabacillus sediminis</name>
    <dbReference type="NCBI Taxonomy" id="3117746"/>
    <lineage>
        <taxon>Bacteria</taxon>
        <taxon>Bacillati</taxon>
        <taxon>Bacillota</taxon>
        <taxon>Bacilli</taxon>
        <taxon>Bacillales</taxon>
        <taxon>Bacillaceae</taxon>
        <taxon>Metabacillus</taxon>
    </lineage>
</organism>
<keyword evidence="2" id="KW-1185">Reference proteome</keyword>
<dbReference type="RefSeq" id="WP_338780665.1">
    <property type="nucleotide sequence ID" value="NZ_CP147407.1"/>
</dbReference>
<evidence type="ECO:0000313" key="1">
    <source>
        <dbReference type="EMBL" id="WXB97920.1"/>
    </source>
</evidence>
<dbReference type="Proteomes" id="UP001377337">
    <property type="component" value="Chromosome"/>
</dbReference>
<proteinExistence type="predicted"/>
<protein>
    <recommendedName>
        <fullName evidence="3">DUF5678 domain-containing protein</fullName>
    </recommendedName>
</protein>
<gene>
    <name evidence="1" type="ORF">WCV65_05435</name>
</gene>
<dbReference type="EMBL" id="CP147407">
    <property type="protein sequence ID" value="WXB97920.1"/>
    <property type="molecule type" value="Genomic_DNA"/>
</dbReference>
<accession>A0ABZ2NL39</accession>
<name>A0ABZ2NL39_9BACI</name>
<reference evidence="1 2" key="1">
    <citation type="submission" date="2024-02" db="EMBL/GenBank/DDBJ databases">
        <title>Seven novel Bacillus-like species.</title>
        <authorList>
            <person name="Liu G."/>
        </authorList>
    </citation>
    <scope>NUCLEOTIDE SEQUENCE [LARGE SCALE GENOMIC DNA]</scope>
    <source>
        <strain evidence="1 2">FJAT-52054</strain>
    </source>
</reference>
<sequence length="77" mass="8630">MTDSFPLSEELKAELADWIGDYGEWIDMEADTLKPGGLELEAKHDERGRELFKKVKASLGEGVSIVFVPSPSGQWYK</sequence>
<evidence type="ECO:0008006" key="3">
    <source>
        <dbReference type="Google" id="ProtNLM"/>
    </source>
</evidence>